<evidence type="ECO:0000256" key="5">
    <source>
        <dbReference type="ARBA" id="ARBA00022840"/>
    </source>
</evidence>
<dbReference type="PATRIC" id="fig|1392998.3.peg.2775"/>
<proteinExistence type="predicted"/>
<feature type="transmembrane region" description="Helical" evidence="9">
    <location>
        <begin position="241"/>
        <end position="262"/>
    </location>
</feature>
<evidence type="ECO:0000256" key="4">
    <source>
        <dbReference type="ARBA" id="ARBA00022777"/>
    </source>
</evidence>
<keyword evidence="15" id="KW-1185">Reference proteome</keyword>
<dbReference type="InterPro" id="IPR013767">
    <property type="entry name" value="PAS_fold"/>
</dbReference>
<evidence type="ECO:0000256" key="6">
    <source>
        <dbReference type="ARBA" id="ARBA00023012"/>
    </source>
</evidence>
<keyword evidence="3" id="KW-0547">Nucleotide-binding</keyword>
<feature type="transmembrane region" description="Helical" evidence="9">
    <location>
        <begin position="137"/>
        <end position="157"/>
    </location>
</feature>
<feature type="transmembrane region" description="Helical" evidence="9">
    <location>
        <begin position="74"/>
        <end position="98"/>
    </location>
</feature>
<keyword evidence="5" id="KW-0067">ATP-binding</keyword>
<protein>
    <submittedName>
        <fullName evidence="14">PAS domain S-box</fullName>
    </submittedName>
</protein>
<dbReference type="PROSITE" id="PS50109">
    <property type="entry name" value="HIS_KIN"/>
    <property type="match status" value="1"/>
</dbReference>
<dbReference type="Pfam" id="PF00512">
    <property type="entry name" value="HisKA"/>
    <property type="match status" value="1"/>
</dbReference>
<feature type="domain" description="PAS" evidence="12">
    <location>
        <begin position="602"/>
        <end position="672"/>
    </location>
</feature>
<evidence type="ECO:0000259" key="11">
    <source>
        <dbReference type="PROSITE" id="PS50110"/>
    </source>
</evidence>
<dbReference type="InterPro" id="IPR003594">
    <property type="entry name" value="HATPase_dom"/>
</dbReference>
<dbReference type="NCBIfam" id="TIGR00229">
    <property type="entry name" value="sensory_box"/>
    <property type="match status" value="3"/>
</dbReference>
<feature type="transmembrane region" description="Helical" evidence="9">
    <location>
        <begin position="105"/>
        <end position="125"/>
    </location>
</feature>
<keyword evidence="2" id="KW-0808">Transferase</keyword>
<keyword evidence="9" id="KW-0472">Membrane</keyword>
<dbReference type="PROSITE" id="PS50113">
    <property type="entry name" value="PAC"/>
    <property type="match status" value="2"/>
</dbReference>
<accession>A0A062V3I2</accession>
<evidence type="ECO:0000313" key="14">
    <source>
        <dbReference type="EMBL" id="KCZ71183.1"/>
    </source>
</evidence>
<keyword evidence="9" id="KW-0812">Transmembrane</keyword>
<dbReference type="CDD" id="cd00156">
    <property type="entry name" value="REC"/>
    <property type="match status" value="1"/>
</dbReference>
<dbReference type="GO" id="GO:0000155">
    <property type="term" value="F:phosphorelay sensor kinase activity"/>
    <property type="evidence" value="ECO:0007669"/>
    <property type="project" value="InterPro"/>
</dbReference>
<feature type="domain" description="PAC" evidence="13">
    <location>
        <begin position="674"/>
        <end position="726"/>
    </location>
</feature>
<evidence type="ECO:0000313" key="15">
    <source>
        <dbReference type="Proteomes" id="UP000027153"/>
    </source>
</evidence>
<evidence type="ECO:0000256" key="8">
    <source>
        <dbReference type="SAM" id="Coils"/>
    </source>
</evidence>
<feature type="transmembrane region" description="Helical" evidence="9">
    <location>
        <begin position="169"/>
        <end position="191"/>
    </location>
</feature>
<name>A0A062V3I2_9EURY</name>
<feature type="domain" description="Response regulatory" evidence="11">
    <location>
        <begin position="981"/>
        <end position="1096"/>
    </location>
</feature>
<sequence length="1099" mass="122969">MKSGEPKTLRKKVKKVLQDRLQLQSASLDNQQETYGFMERLMPPALWLVILMFVLTIAFYLLDIKESYDSTSLTLALNIVFVMLPSFFIAVIAVRSFVRTGAWPVMWMGIGTLAFGLAVLLSNWIRVWEPNVAVTDFTIVSLIAGSLHFLGAFFALNKIPPQERGAGRLTTVLQVYFGTLAFVIVITLVSVQNVLPPFFVLGVGPTALRQMLQSITAFLFILAGLMIFQQYLRSKAALLHWYALGLLLTSLSLTGNLVLISLGTPFNWMLRVAQLLGGIYMLIAALVILKKARAERISTGEALASFFHMRKSNLNLLLDSVTDAIIVSDKSFTITGLNKAAENTYGWKAEEAIGKHAMDFLQTSYSSGISRQDVVNDVLQKGDWCAEVTQKHKDGREIAIMASVSALKDEAGNVIGAIAINRDITERKQAEEALRESEERYRRLFETMQENFSLMEVITDEQGRPVDYRFLEVNPALERYSGNSREQLVGRKHSDIMAAGGGTAAQKWFDIICRVGLTGKDESGEHYAVSTGRWAQFYAFSPLHGQCAVISMDITERKRAEETLHKAHDELELRVQERTTELEESNQALQAEIEERKQAEEQIQEQAALLDKAQDAIIVRDLEHRITYWNKSAVSIYGWTAEEAIGKNTDELLYKEEPPQLIEVMKSVIGNGEWMGELRQRTKEGKEIIVESRWTLVHDGEEKPKSILVINTDITEKKKLEEQNLRTQRLESIGMLAGGIAHDLNNVLTPITLSIQMLKEKLNDGQSQKLLTILENNSERAANLIKQVMLFARGIEGERKPLQVKHIITEIEKVAKETFPRNIKIRADIQKDLWMSSGDATQLHQVLMNLCMNARDAMPDGGNLSITASNFYVDEIYVRMNIEAKVGQYIVITVSDTGTGIPPEIMDKIFEPFFTTKAHGKGTGLGLSTSLGIVKSHGGFIDVQSEVGKGTAFRVYLSAIKTEIQRIEEHKLELPVGYGELILVAEDEGSIREITSLTLKTYGYKVLTAEDGAQAVAEYAQNKDKIRVVLMDMMMPVMDGQASIQAIRKINPEVKIIVVSGLAERDKLRNIINHTNAFLPKPYTAEILLKTVYEVLSAK</sequence>
<keyword evidence="6" id="KW-0902">Two-component regulatory system</keyword>
<dbReference type="Proteomes" id="UP000027153">
    <property type="component" value="Unassembled WGS sequence"/>
</dbReference>
<keyword evidence="8" id="KW-0175">Coiled coil</keyword>
<feature type="transmembrane region" description="Helical" evidence="9">
    <location>
        <begin position="211"/>
        <end position="229"/>
    </location>
</feature>
<keyword evidence="1 7" id="KW-0597">Phosphoprotein</keyword>
<dbReference type="EMBL" id="JMIY01000007">
    <property type="protein sequence ID" value="KCZ71183.1"/>
    <property type="molecule type" value="Genomic_DNA"/>
</dbReference>
<feature type="domain" description="PAS" evidence="12">
    <location>
        <begin position="437"/>
        <end position="491"/>
    </location>
</feature>
<dbReference type="InterPro" id="IPR011006">
    <property type="entry name" value="CheY-like_superfamily"/>
</dbReference>
<dbReference type="SMART" id="SM00086">
    <property type="entry name" value="PAC"/>
    <property type="match status" value="2"/>
</dbReference>
<dbReference type="GO" id="GO:0005524">
    <property type="term" value="F:ATP binding"/>
    <property type="evidence" value="ECO:0007669"/>
    <property type="project" value="UniProtKB-KW"/>
</dbReference>
<evidence type="ECO:0000256" key="1">
    <source>
        <dbReference type="ARBA" id="ARBA00022553"/>
    </source>
</evidence>
<dbReference type="InterPro" id="IPR001789">
    <property type="entry name" value="Sig_transdc_resp-reg_receiver"/>
</dbReference>
<dbReference type="InterPro" id="IPR000700">
    <property type="entry name" value="PAS-assoc_C"/>
</dbReference>
<dbReference type="Pfam" id="PF02518">
    <property type="entry name" value="HATPase_c"/>
    <property type="match status" value="1"/>
</dbReference>
<dbReference type="CDD" id="cd00130">
    <property type="entry name" value="PAS"/>
    <property type="match status" value="2"/>
</dbReference>
<feature type="domain" description="Histidine kinase" evidence="10">
    <location>
        <begin position="739"/>
        <end position="961"/>
    </location>
</feature>
<dbReference type="SUPFAM" id="SSF47384">
    <property type="entry name" value="Homodimeric domain of signal transducing histidine kinase"/>
    <property type="match status" value="1"/>
</dbReference>
<dbReference type="InterPro" id="IPR036097">
    <property type="entry name" value="HisK_dim/P_sf"/>
</dbReference>
<dbReference type="SUPFAM" id="SSF55874">
    <property type="entry name" value="ATPase domain of HSP90 chaperone/DNA topoisomerase II/histidine kinase"/>
    <property type="match status" value="1"/>
</dbReference>
<dbReference type="SMART" id="SM00091">
    <property type="entry name" value="PAS"/>
    <property type="match status" value="3"/>
</dbReference>
<dbReference type="GO" id="GO:0006355">
    <property type="term" value="P:regulation of DNA-templated transcription"/>
    <property type="evidence" value="ECO:0007669"/>
    <property type="project" value="InterPro"/>
</dbReference>
<dbReference type="InterPro" id="IPR004358">
    <property type="entry name" value="Sig_transdc_His_kin-like_C"/>
</dbReference>
<dbReference type="InterPro" id="IPR001610">
    <property type="entry name" value="PAC"/>
</dbReference>
<dbReference type="SUPFAM" id="SSF52172">
    <property type="entry name" value="CheY-like"/>
    <property type="match status" value="1"/>
</dbReference>
<dbReference type="Gene3D" id="3.30.565.10">
    <property type="entry name" value="Histidine kinase-like ATPase, C-terminal domain"/>
    <property type="match status" value="1"/>
</dbReference>
<dbReference type="SMART" id="SM00448">
    <property type="entry name" value="REC"/>
    <property type="match status" value="1"/>
</dbReference>
<evidence type="ECO:0000256" key="3">
    <source>
        <dbReference type="ARBA" id="ARBA00022741"/>
    </source>
</evidence>
<feature type="coiled-coil region" evidence="8">
    <location>
        <begin position="568"/>
        <end position="616"/>
    </location>
</feature>
<dbReference type="InterPro" id="IPR003661">
    <property type="entry name" value="HisK_dim/P_dom"/>
</dbReference>
<feature type="coiled-coil region" evidence="8">
    <location>
        <begin position="420"/>
        <end position="447"/>
    </location>
</feature>
<organism evidence="14 15">
    <name type="scientific">Candidatus Methanoperedens nitratireducens</name>
    <dbReference type="NCBI Taxonomy" id="1392998"/>
    <lineage>
        <taxon>Archaea</taxon>
        <taxon>Methanobacteriati</taxon>
        <taxon>Methanobacteriota</taxon>
        <taxon>Stenosarchaea group</taxon>
        <taxon>Methanomicrobia</taxon>
        <taxon>Methanosarcinales</taxon>
        <taxon>ANME-2 cluster</taxon>
        <taxon>Candidatus Methanoperedentaceae</taxon>
        <taxon>Candidatus Methanoperedens</taxon>
    </lineage>
</organism>
<feature type="domain" description="PAC" evidence="13">
    <location>
        <begin position="384"/>
        <end position="436"/>
    </location>
</feature>
<dbReference type="Pfam" id="PF13188">
    <property type="entry name" value="PAS_8"/>
    <property type="match status" value="1"/>
</dbReference>
<keyword evidence="4" id="KW-0418">Kinase</keyword>
<dbReference type="CDD" id="cd00082">
    <property type="entry name" value="HisKA"/>
    <property type="match status" value="1"/>
</dbReference>
<dbReference type="PROSITE" id="PS50112">
    <property type="entry name" value="PAS"/>
    <property type="match status" value="3"/>
</dbReference>
<dbReference type="Pfam" id="PF08448">
    <property type="entry name" value="PAS_4"/>
    <property type="match status" value="1"/>
</dbReference>
<dbReference type="SUPFAM" id="SSF55785">
    <property type="entry name" value="PYP-like sensor domain (PAS domain)"/>
    <property type="match status" value="3"/>
</dbReference>
<dbReference type="PROSITE" id="PS50110">
    <property type="entry name" value="RESPONSE_REGULATORY"/>
    <property type="match status" value="1"/>
</dbReference>
<feature type="modified residue" description="4-aspartylphosphate" evidence="7">
    <location>
        <position position="1032"/>
    </location>
</feature>
<evidence type="ECO:0000259" key="13">
    <source>
        <dbReference type="PROSITE" id="PS50113"/>
    </source>
</evidence>
<gene>
    <name evidence="14" type="ORF">ANME2D_03217</name>
</gene>
<keyword evidence="9" id="KW-1133">Transmembrane helix</keyword>
<dbReference type="InterPro" id="IPR005467">
    <property type="entry name" value="His_kinase_dom"/>
</dbReference>
<dbReference type="PANTHER" id="PTHR43065:SF46">
    <property type="entry name" value="C4-DICARBOXYLATE TRANSPORT SENSOR PROTEIN DCTB"/>
    <property type="match status" value="1"/>
</dbReference>
<dbReference type="Gene3D" id="1.10.287.130">
    <property type="match status" value="1"/>
</dbReference>
<comment type="caution">
    <text evidence="14">The sequence shown here is derived from an EMBL/GenBank/DDBJ whole genome shotgun (WGS) entry which is preliminary data.</text>
</comment>
<evidence type="ECO:0000259" key="12">
    <source>
        <dbReference type="PROSITE" id="PS50112"/>
    </source>
</evidence>
<dbReference type="Pfam" id="PF00072">
    <property type="entry name" value="Response_reg"/>
    <property type="match status" value="1"/>
</dbReference>
<evidence type="ECO:0000259" key="10">
    <source>
        <dbReference type="PROSITE" id="PS50109"/>
    </source>
</evidence>
<evidence type="ECO:0000256" key="7">
    <source>
        <dbReference type="PROSITE-ProRule" id="PRU00169"/>
    </source>
</evidence>
<dbReference type="InterPro" id="IPR036890">
    <property type="entry name" value="HATPase_C_sf"/>
</dbReference>
<dbReference type="InterPro" id="IPR000014">
    <property type="entry name" value="PAS"/>
</dbReference>
<dbReference type="SMART" id="SM00387">
    <property type="entry name" value="HATPase_c"/>
    <property type="match status" value="1"/>
</dbReference>
<dbReference type="SMART" id="SM00388">
    <property type="entry name" value="HisKA"/>
    <property type="match status" value="1"/>
</dbReference>
<dbReference type="AlphaFoldDB" id="A0A062V3I2"/>
<dbReference type="PANTHER" id="PTHR43065">
    <property type="entry name" value="SENSOR HISTIDINE KINASE"/>
    <property type="match status" value="1"/>
</dbReference>
<evidence type="ECO:0000256" key="2">
    <source>
        <dbReference type="ARBA" id="ARBA00022679"/>
    </source>
</evidence>
<dbReference type="Gene3D" id="3.40.50.2300">
    <property type="match status" value="1"/>
</dbReference>
<reference evidence="14 15" key="1">
    <citation type="journal article" date="2013" name="Nature">
        <title>Anaerobic oxidation of methane coupled to nitrate reduction in a novel archaeal lineage.</title>
        <authorList>
            <person name="Haroon M.F."/>
            <person name="Hu S."/>
            <person name="Shi Y."/>
            <person name="Imelfort M."/>
            <person name="Keller J."/>
            <person name="Hugenholtz P."/>
            <person name="Yuan Z."/>
            <person name="Tyson G.W."/>
        </authorList>
    </citation>
    <scope>NUCLEOTIDE SEQUENCE [LARGE SCALE GENOMIC DNA]</scope>
    <source>
        <strain evidence="14 15">ANME-2d</strain>
    </source>
</reference>
<dbReference type="InterPro" id="IPR035965">
    <property type="entry name" value="PAS-like_dom_sf"/>
</dbReference>
<dbReference type="InterPro" id="IPR013656">
    <property type="entry name" value="PAS_4"/>
</dbReference>
<feature type="domain" description="PAS" evidence="12">
    <location>
        <begin position="310"/>
        <end position="382"/>
    </location>
</feature>
<evidence type="ECO:0000256" key="9">
    <source>
        <dbReference type="SAM" id="Phobius"/>
    </source>
</evidence>
<dbReference type="Pfam" id="PF00989">
    <property type="entry name" value="PAS"/>
    <property type="match status" value="1"/>
</dbReference>
<feature type="transmembrane region" description="Helical" evidence="9">
    <location>
        <begin position="45"/>
        <end position="62"/>
    </location>
</feature>
<dbReference type="PRINTS" id="PR00344">
    <property type="entry name" value="BCTRLSENSOR"/>
</dbReference>
<dbReference type="Gene3D" id="3.30.450.20">
    <property type="entry name" value="PAS domain"/>
    <property type="match status" value="3"/>
</dbReference>